<evidence type="ECO:0000256" key="4">
    <source>
        <dbReference type="ARBA" id="ARBA00023163"/>
    </source>
</evidence>
<keyword evidence="9" id="KW-1185">Reference proteome</keyword>
<dbReference type="SUPFAM" id="SSF54171">
    <property type="entry name" value="DNA-binding domain"/>
    <property type="match status" value="1"/>
</dbReference>
<name>C1E198_MICCC</name>
<dbReference type="STRING" id="296587.C1E198"/>
<dbReference type="GeneID" id="8241634"/>
<evidence type="ECO:0000259" key="7">
    <source>
        <dbReference type="PROSITE" id="PS51032"/>
    </source>
</evidence>
<dbReference type="GO" id="GO:0003700">
    <property type="term" value="F:DNA-binding transcription factor activity"/>
    <property type="evidence" value="ECO:0007669"/>
    <property type="project" value="InterPro"/>
</dbReference>
<dbReference type="Proteomes" id="UP000002009">
    <property type="component" value="Chromosome 3"/>
</dbReference>
<evidence type="ECO:0000256" key="3">
    <source>
        <dbReference type="ARBA" id="ARBA00023125"/>
    </source>
</evidence>
<feature type="region of interest" description="Disordered" evidence="6">
    <location>
        <begin position="1"/>
        <end position="23"/>
    </location>
</feature>
<keyword evidence="5" id="KW-0539">Nucleus</keyword>
<sequence length="374" mass="40107">MGGTDGSPGSTTGRHHRDEEERSWLEMLAADDDVEGPSLLRAPDVLTRNGASPDAPVLDDDGLLLRPLGSLGDDDDDFACGGDVCDLVHRAPVHGGIARGVISALRRSATDVGGELGRRRADVRAAASPRGVAPRGEARRRPPDRGGGGHTRGQHSPLAGGPGDASLVERLRDSLCPDRAEDLSERRGARGGLRRARTLPTNLHAHDDDLPLDPRAAQADVVAARAVEAAAQAASPRPFGYLGVTRPPWTTRWEANLVDEHTGGHVFLGNFDQKESAARAHDAAKLKLALGDDEPVPQDQLNFDASDYREELSAMTECTFEDFVKTLVTHSYGGSRSAGHSKFRGVFAREDGLWEAKLDAEDAGGAREDRRWKK</sequence>
<feature type="region of interest" description="Disordered" evidence="6">
    <location>
        <begin position="110"/>
        <end position="165"/>
    </location>
</feature>
<keyword evidence="2" id="KW-0805">Transcription regulation</keyword>
<dbReference type="InterPro" id="IPR001471">
    <property type="entry name" value="AP2/ERF_dom"/>
</dbReference>
<reference evidence="8 9" key="1">
    <citation type="journal article" date="2009" name="Science">
        <title>Green evolution and dynamic adaptations revealed by genomes of the marine picoeukaryotes Micromonas.</title>
        <authorList>
            <person name="Worden A.Z."/>
            <person name="Lee J.H."/>
            <person name="Mock T."/>
            <person name="Rouze P."/>
            <person name="Simmons M.P."/>
            <person name="Aerts A.L."/>
            <person name="Allen A.E."/>
            <person name="Cuvelier M.L."/>
            <person name="Derelle E."/>
            <person name="Everett M.V."/>
            <person name="Foulon E."/>
            <person name="Grimwood J."/>
            <person name="Gundlach H."/>
            <person name="Henrissat B."/>
            <person name="Napoli C."/>
            <person name="McDonald S.M."/>
            <person name="Parker M.S."/>
            <person name="Rombauts S."/>
            <person name="Salamov A."/>
            <person name="Von Dassow P."/>
            <person name="Badger J.H."/>
            <person name="Coutinho P.M."/>
            <person name="Demir E."/>
            <person name="Dubchak I."/>
            <person name="Gentemann C."/>
            <person name="Eikrem W."/>
            <person name="Gready J.E."/>
            <person name="John U."/>
            <person name="Lanier W."/>
            <person name="Lindquist E.A."/>
            <person name="Lucas S."/>
            <person name="Mayer K.F."/>
            <person name="Moreau H."/>
            <person name="Not F."/>
            <person name="Otillar R."/>
            <person name="Panaud O."/>
            <person name="Pangilinan J."/>
            <person name="Paulsen I."/>
            <person name="Piegu B."/>
            <person name="Poliakov A."/>
            <person name="Robbens S."/>
            <person name="Schmutz J."/>
            <person name="Toulza E."/>
            <person name="Wyss T."/>
            <person name="Zelensky A."/>
            <person name="Zhou K."/>
            <person name="Armbrust E.V."/>
            <person name="Bhattacharya D."/>
            <person name="Goodenough U.W."/>
            <person name="Van de Peer Y."/>
            <person name="Grigoriev I.V."/>
        </authorList>
    </citation>
    <scope>NUCLEOTIDE SEQUENCE [LARGE SCALE GENOMIC DNA]</scope>
    <source>
        <strain evidence="9">RCC299 / NOUM17</strain>
    </source>
</reference>
<gene>
    <name evidence="8" type="ORF">MICPUN_56794</name>
</gene>
<dbReference type="PROSITE" id="PS51032">
    <property type="entry name" value="AP2_ERF"/>
    <property type="match status" value="1"/>
</dbReference>
<dbReference type="AlphaFoldDB" id="C1E198"/>
<dbReference type="PANTHER" id="PTHR32467">
    <property type="entry name" value="AP2-LIKE ETHYLENE-RESPONSIVE TRANSCRIPTION FACTOR"/>
    <property type="match status" value="1"/>
</dbReference>
<dbReference type="InParanoid" id="C1E198"/>
<feature type="domain" description="AP2/ERF" evidence="7">
    <location>
        <begin position="240"/>
        <end position="304"/>
    </location>
</feature>
<dbReference type="Gene3D" id="3.30.730.10">
    <property type="entry name" value="AP2/ERF domain"/>
    <property type="match status" value="1"/>
</dbReference>
<keyword evidence="4" id="KW-0804">Transcription</keyword>
<protein>
    <recommendedName>
        <fullName evidence="7">AP2/ERF domain-containing protein</fullName>
    </recommendedName>
</protein>
<dbReference type="InterPro" id="IPR016177">
    <property type="entry name" value="DNA-bd_dom_sf"/>
</dbReference>
<dbReference type="EMBL" id="CP001324">
    <property type="protein sequence ID" value="ACO62133.1"/>
    <property type="molecule type" value="Genomic_DNA"/>
</dbReference>
<evidence type="ECO:0000256" key="6">
    <source>
        <dbReference type="SAM" id="MobiDB-lite"/>
    </source>
</evidence>
<dbReference type="OrthoDB" id="207175at2759"/>
<dbReference type="PANTHER" id="PTHR32467:SF90">
    <property type="entry name" value="AP2-LIKE ETHYLENE-RESPONSIVE TRANSCRIPTION FACTOR AIL1"/>
    <property type="match status" value="1"/>
</dbReference>
<organism evidence="8 9">
    <name type="scientific">Micromonas commoda (strain RCC299 / NOUM17 / CCMP2709)</name>
    <name type="common">Picoplanktonic green alga</name>
    <dbReference type="NCBI Taxonomy" id="296587"/>
    <lineage>
        <taxon>Eukaryota</taxon>
        <taxon>Viridiplantae</taxon>
        <taxon>Chlorophyta</taxon>
        <taxon>Mamiellophyceae</taxon>
        <taxon>Mamiellales</taxon>
        <taxon>Mamiellaceae</taxon>
        <taxon>Micromonas</taxon>
    </lineage>
</organism>
<dbReference type="GO" id="GO:0005634">
    <property type="term" value="C:nucleus"/>
    <property type="evidence" value="ECO:0007669"/>
    <property type="project" value="UniProtKB-SubCell"/>
</dbReference>
<keyword evidence="3" id="KW-0238">DNA-binding</keyword>
<evidence type="ECO:0000313" key="8">
    <source>
        <dbReference type="EMBL" id="ACO62133.1"/>
    </source>
</evidence>
<proteinExistence type="predicted"/>
<comment type="subcellular location">
    <subcellularLocation>
        <location evidence="1">Nucleus</location>
    </subcellularLocation>
</comment>
<dbReference type="RefSeq" id="XP_002500875.1">
    <property type="nucleotide sequence ID" value="XM_002500829.1"/>
</dbReference>
<dbReference type="GO" id="GO:0003677">
    <property type="term" value="F:DNA binding"/>
    <property type="evidence" value="ECO:0007669"/>
    <property type="project" value="UniProtKB-KW"/>
</dbReference>
<dbReference type="SMART" id="SM00380">
    <property type="entry name" value="AP2"/>
    <property type="match status" value="1"/>
</dbReference>
<evidence type="ECO:0000256" key="1">
    <source>
        <dbReference type="ARBA" id="ARBA00004123"/>
    </source>
</evidence>
<evidence type="ECO:0000256" key="2">
    <source>
        <dbReference type="ARBA" id="ARBA00023015"/>
    </source>
</evidence>
<evidence type="ECO:0000313" key="9">
    <source>
        <dbReference type="Proteomes" id="UP000002009"/>
    </source>
</evidence>
<evidence type="ECO:0000256" key="5">
    <source>
        <dbReference type="ARBA" id="ARBA00023242"/>
    </source>
</evidence>
<accession>C1E198</accession>
<dbReference type="InterPro" id="IPR036955">
    <property type="entry name" value="AP2/ERF_dom_sf"/>
</dbReference>
<dbReference type="KEGG" id="mis:MICPUN_56794"/>